<gene>
    <name evidence="2" type="ORF">EB796_000246</name>
</gene>
<feature type="transmembrane region" description="Helical" evidence="1">
    <location>
        <begin position="54"/>
        <end position="79"/>
    </location>
</feature>
<accession>A0A7J7KTQ7</accession>
<protein>
    <submittedName>
        <fullName evidence="2">Uncharacterized protein</fullName>
    </submittedName>
</protein>
<keyword evidence="1" id="KW-1133">Transmembrane helix</keyword>
<dbReference type="AlphaFoldDB" id="A0A7J7KTQ7"/>
<comment type="caution">
    <text evidence="2">The sequence shown here is derived from an EMBL/GenBank/DDBJ whole genome shotgun (WGS) entry which is preliminary data.</text>
</comment>
<keyword evidence="1" id="KW-0472">Membrane</keyword>
<organism evidence="2 3">
    <name type="scientific">Bugula neritina</name>
    <name type="common">Brown bryozoan</name>
    <name type="synonym">Sertularia neritina</name>
    <dbReference type="NCBI Taxonomy" id="10212"/>
    <lineage>
        <taxon>Eukaryota</taxon>
        <taxon>Metazoa</taxon>
        <taxon>Spiralia</taxon>
        <taxon>Lophotrochozoa</taxon>
        <taxon>Bryozoa</taxon>
        <taxon>Gymnolaemata</taxon>
        <taxon>Cheilostomatida</taxon>
        <taxon>Flustrina</taxon>
        <taxon>Buguloidea</taxon>
        <taxon>Bugulidae</taxon>
        <taxon>Bugula</taxon>
    </lineage>
</organism>
<evidence type="ECO:0000256" key="1">
    <source>
        <dbReference type="SAM" id="Phobius"/>
    </source>
</evidence>
<dbReference type="Proteomes" id="UP000593567">
    <property type="component" value="Unassembled WGS sequence"/>
</dbReference>
<keyword evidence="3" id="KW-1185">Reference proteome</keyword>
<evidence type="ECO:0000313" key="2">
    <source>
        <dbReference type="EMBL" id="KAF6041448.1"/>
    </source>
</evidence>
<evidence type="ECO:0000313" key="3">
    <source>
        <dbReference type="Proteomes" id="UP000593567"/>
    </source>
</evidence>
<reference evidence="2" key="1">
    <citation type="submission" date="2020-06" db="EMBL/GenBank/DDBJ databases">
        <title>Draft genome of Bugula neritina, a colonial animal packing powerful symbionts and potential medicines.</title>
        <authorList>
            <person name="Rayko M."/>
        </authorList>
    </citation>
    <scope>NUCLEOTIDE SEQUENCE [LARGE SCALE GENOMIC DNA]</scope>
    <source>
        <strain evidence="2">Kwan_BN1</strain>
    </source>
</reference>
<proteinExistence type="predicted"/>
<dbReference type="EMBL" id="VXIV02000044">
    <property type="protein sequence ID" value="KAF6041448.1"/>
    <property type="molecule type" value="Genomic_DNA"/>
</dbReference>
<keyword evidence="1" id="KW-0812">Transmembrane</keyword>
<sequence>MESLRRNINTMRRWNGDGDANFEDNELQYLRSSILDTLEGSRLLRMGEFTKDIICYYTLVLLINILFCLLTMLLTMHFMGGIQANETNIQQTNEFIKDLVSKIHKSRT</sequence>
<name>A0A7J7KTQ7_BUGNE</name>